<dbReference type="AlphaFoldDB" id="A0A343TN86"/>
<organism evidence="2 3">
    <name type="scientific">Halalkaliarchaeum desulfuricum</name>
    <dbReference type="NCBI Taxonomy" id="2055893"/>
    <lineage>
        <taxon>Archaea</taxon>
        <taxon>Methanobacteriati</taxon>
        <taxon>Methanobacteriota</taxon>
        <taxon>Stenosarchaea group</taxon>
        <taxon>Halobacteria</taxon>
        <taxon>Halobacteriales</taxon>
        <taxon>Haloferacaceae</taxon>
        <taxon>Halalkaliarchaeum</taxon>
    </lineage>
</organism>
<keyword evidence="3" id="KW-1185">Reference proteome</keyword>
<accession>A0A343TN86</accession>
<sequence>MLVAALLENLWLVLRWAVVARLRRGGRDLPEEFTFKTFCDWIRHELEAELRRRWRIKMNGVGVPASQAVAAGRPWSAHGQLPRRERLLSSRGGNKQVGSSV</sequence>
<gene>
    <name evidence="2" type="ORF">AArcSl_2947</name>
</gene>
<proteinExistence type="predicted"/>
<feature type="compositionally biased region" description="Polar residues" evidence="1">
    <location>
        <begin position="91"/>
        <end position="101"/>
    </location>
</feature>
<name>A0A343TN86_9EURY</name>
<reference evidence="3" key="1">
    <citation type="submission" date="2017-11" db="EMBL/GenBank/DDBJ databases">
        <title>Phenotypic and genomic properties of facultatively anaerobic sulfur-reducing natronoarchaea from hypersaline soda lakes.</title>
        <authorList>
            <person name="Sorokin D.Y."/>
            <person name="Kublanov I.V."/>
            <person name="Roman P."/>
            <person name="Sinninghe Damste J.S."/>
            <person name="Golyshin P.N."/>
            <person name="Rojo D."/>
            <person name="Ciordia S."/>
            <person name="Mena M.D.C."/>
            <person name="Ferrer M."/>
            <person name="Messina E."/>
            <person name="Smedile F."/>
            <person name="La Spada G."/>
            <person name="La Cono V."/>
            <person name="Yakimov M.M."/>
        </authorList>
    </citation>
    <scope>NUCLEOTIDE SEQUENCE [LARGE SCALE GENOMIC DNA]</scope>
    <source>
        <strain evidence="3">AArc-Sl</strain>
    </source>
</reference>
<protein>
    <submittedName>
        <fullName evidence="2">ISH3 family transposase</fullName>
    </submittedName>
</protein>
<evidence type="ECO:0000313" key="2">
    <source>
        <dbReference type="EMBL" id="AUX10558.1"/>
    </source>
</evidence>
<dbReference type="Proteomes" id="UP000263012">
    <property type="component" value="Chromosome"/>
</dbReference>
<dbReference type="KEGG" id="hdf:AArcSl_2947"/>
<evidence type="ECO:0000256" key="1">
    <source>
        <dbReference type="SAM" id="MobiDB-lite"/>
    </source>
</evidence>
<dbReference type="EMBL" id="CP025066">
    <property type="protein sequence ID" value="AUX10558.1"/>
    <property type="molecule type" value="Genomic_DNA"/>
</dbReference>
<evidence type="ECO:0000313" key="3">
    <source>
        <dbReference type="Proteomes" id="UP000263012"/>
    </source>
</evidence>
<feature type="region of interest" description="Disordered" evidence="1">
    <location>
        <begin position="73"/>
        <end position="101"/>
    </location>
</feature>